<name>X6LJL6_RETFI</name>
<dbReference type="AlphaFoldDB" id="X6LJL6"/>
<proteinExistence type="predicted"/>
<evidence type="ECO:0000313" key="2">
    <source>
        <dbReference type="Proteomes" id="UP000023152"/>
    </source>
</evidence>
<accession>X6LJL6</accession>
<comment type="caution">
    <text evidence="1">The sequence shown here is derived from an EMBL/GenBank/DDBJ whole genome shotgun (WGS) entry which is preliminary data.</text>
</comment>
<protein>
    <submittedName>
        <fullName evidence="1">Uncharacterized protein</fullName>
    </submittedName>
</protein>
<dbReference type="Proteomes" id="UP000023152">
    <property type="component" value="Unassembled WGS sequence"/>
</dbReference>
<sequence length="150" mass="17876">MIEKLQVNDRTEMKVLDKLLAQGHDDKGYFVKYDIYLNVGNYILLEEGGTSVVKYIGMEWSWTRVTPMPMMEHSMDRPYFKPKWEGPMLQVLSFKSETESLFKEEEEEEEEEGDHILLHLSEQELLKHLKIDDHVLLIREDELASQWTQW</sequence>
<keyword evidence="2" id="KW-1185">Reference proteome</keyword>
<reference evidence="1 2" key="1">
    <citation type="journal article" date="2013" name="Curr. Biol.">
        <title>The Genome of the Foraminiferan Reticulomyxa filosa.</title>
        <authorList>
            <person name="Glockner G."/>
            <person name="Hulsmann N."/>
            <person name="Schleicher M."/>
            <person name="Noegel A.A."/>
            <person name="Eichinger L."/>
            <person name="Gallinger C."/>
            <person name="Pawlowski J."/>
            <person name="Sierra R."/>
            <person name="Euteneuer U."/>
            <person name="Pillet L."/>
            <person name="Moustafa A."/>
            <person name="Platzer M."/>
            <person name="Groth M."/>
            <person name="Szafranski K."/>
            <person name="Schliwa M."/>
        </authorList>
    </citation>
    <scope>NUCLEOTIDE SEQUENCE [LARGE SCALE GENOMIC DNA]</scope>
</reference>
<gene>
    <name evidence="1" type="ORF">RFI_35879</name>
</gene>
<organism evidence="1 2">
    <name type="scientific">Reticulomyxa filosa</name>
    <dbReference type="NCBI Taxonomy" id="46433"/>
    <lineage>
        <taxon>Eukaryota</taxon>
        <taxon>Sar</taxon>
        <taxon>Rhizaria</taxon>
        <taxon>Retaria</taxon>
        <taxon>Foraminifera</taxon>
        <taxon>Monothalamids</taxon>
        <taxon>Reticulomyxidae</taxon>
        <taxon>Reticulomyxa</taxon>
    </lineage>
</organism>
<dbReference type="EMBL" id="ASPP01037959">
    <property type="protein sequence ID" value="ETO01561.1"/>
    <property type="molecule type" value="Genomic_DNA"/>
</dbReference>
<evidence type="ECO:0000313" key="1">
    <source>
        <dbReference type="EMBL" id="ETO01561.1"/>
    </source>
</evidence>